<dbReference type="MassIVE" id="F8WCH1"/>
<dbReference type="Ensembl" id="ENST00000454690.1">
    <property type="protein sequence ID" value="ENSP00000392883.1"/>
    <property type="gene ID" value="ENSG00000018699.13"/>
</dbReference>
<evidence type="ECO:0007829" key="4">
    <source>
        <dbReference type="ProteomicsDB" id="F8WCH1"/>
    </source>
</evidence>
<dbReference type="HGNC" id="HGNC:25986">
    <property type="gene designation" value="TTC27"/>
</dbReference>
<dbReference type="GeneTree" id="ENSGT00500000044929"/>
<reference evidence="1 2" key="1">
    <citation type="journal article" date="2001" name="Nature">
        <title>Initial sequencing and analysis of the human genome.</title>
        <authorList>
            <consortium name="International Human Genome Sequencing Consortium"/>
            <person name="Lander E.S."/>
            <person name="Linton L.M."/>
            <person name="Birren B."/>
            <person name="Nusbaum C."/>
            <person name="Zody M.C."/>
            <person name="Baldwin J."/>
            <person name="Devon K."/>
            <person name="Dewar K."/>
            <person name="Doyle M."/>
            <person name="FitzHugh W."/>
            <person name="Funke R."/>
            <person name="Gage D."/>
            <person name="Harris K."/>
            <person name="Heaford A."/>
            <person name="Howland J."/>
            <person name="Kann L."/>
            <person name="Lehoczky J."/>
            <person name="LeVine R."/>
            <person name="McEwan P."/>
            <person name="McKernan K."/>
            <person name="Meldrim J."/>
            <person name="Mesirov J.P."/>
            <person name="Miranda C."/>
            <person name="Morris W."/>
            <person name="Naylor J."/>
            <person name="Raymond C."/>
            <person name="Rosetti M."/>
            <person name="Santos R."/>
            <person name="Sheridan A."/>
            <person name="Sougnez C."/>
            <person name="Stange-Thomann N."/>
            <person name="Stojanovic N."/>
            <person name="Subramanian A."/>
            <person name="Wyman D."/>
            <person name="Rogers J."/>
            <person name="Sulston J."/>
            <person name="Ainscough R."/>
            <person name="Beck S."/>
            <person name="Bentley D."/>
            <person name="Burton J."/>
            <person name="Clee C."/>
            <person name="Carter N."/>
            <person name="Coulson A."/>
            <person name="Deadman R."/>
            <person name="Deloukas P."/>
            <person name="Dunham A."/>
            <person name="Dunham I."/>
            <person name="Durbin R."/>
            <person name="French L."/>
            <person name="Grafham D."/>
            <person name="Gregory S."/>
            <person name="Hubbard T."/>
            <person name="Humphray S."/>
            <person name="Hunt A."/>
            <person name="Jones M."/>
            <person name="Lloyd C."/>
            <person name="McMurray A."/>
            <person name="Matthews L."/>
            <person name="Mercer S."/>
            <person name="Milne S."/>
            <person name="Mullikin J.C."/>
            <person name="Mungall A."/>
            <person name="Plumb R."/>
            <person name="Ross M."/>
            <person name="Shownkeen R."/>
            <person name="Sims S."/>
            <person name="Waterston R.H."/>
            <person name="Wilson R.K."/>
            <person name="Hillier L.W."/>
            <person name="McPherson J.D."/>
            <person name="Marra M.A."/>
            <person name="Mardis E.R."/>
            <person name="Fulton L.A."/>
            <person name="Chinwalla A.T."/>
            <person name="Pepin K.H."/>
            <person name="Gish W.R."/>
            <person name="Chissoe S.L."/>
            <person name="Wendl M.C."/>
            <person name="Delehaunty K.D."/>
            <person name="Miner T.L."/>
            <person name="Delehaunty A."/>
            <person name="Kramer J.B."/>
            <person name="Cook L.L."/>
            <person name="Fulton R.S."/>
            <person name="Johnson D.L."/>
            <person name="Minx P.J."/>
            <person name="Clifton S.W."/>
            <person name="Hawkins T."/>
            <person name="Branscomb E."/>
            <person name="Predki P."/>
            <person name="Richardson P."/>
            <person name="Wenning S."/>
            <person name="Slezak T."/>
            <person name="Doggett N."/>
            <person name="Cheng J.F."/>
            <person name="Olsen A."/>
            <person name="Lucas S."/>
            <person name="Elkin C."/>
            <person name="Uberbacher E."/>
            <person name="Frazier M."/>
            <person name="Gibbs R.A."/>
            <person name="Muzny D.M."/>
            <person name="Scherer S.E."/>
            <person name="Bouck J.B."/>
            <person name="Sodergren E.J."/>
            <person name="Worley K.C."/>
            <person name="Rives C.M."/>
            <person name="Gorrell J.H."/>
            <person name="Metzker M.L."/>
            <person name="Naylor S.L."/>
            <person name="Kucherlapati R.S."/>
            <person name="Nelson D.L."/>
            <person name="Weinstock G.M."/>
            <person name="Sakaki Y."/>
            <person name="Fujiyama A."/>
            <person name="Hattori M."/>
            <person name="Yada T."/>
            <person name="Toyoda A."/>
            <person name="Itoh T."/>
            <person name="Kawagoe C."/>
            <person name="Watanabe H."/>
            <person name="Totoki Y."/>
            <person name="Taylor T."/>
            <person name="Weissenbach J."/>
            <person name="Heilig R."/>
            <person name="Saurin W."/>
            <person name="Artiguenave F."/>
            <person name="Brottier P."/>
            <person name="Bruls T."/>
            <person name="Pelletier E."/>
            <person name="Robert C."/>
            <person name="Wincker P."/>
            <person name="Smith D.R."/>
            <person name="Doucette-Stamm L."/>
            <person name="Rubenfield M."/>
            <person name="Weinstock K."/>
            <person name="Lee H.M."/>
            <person name="Dubois J."/>
            <person name="Rosenthal A."/>
            <person name="Platzer M."/>
            <person name="Nyakatura G."/>
            <person name="Taudien S."/>
            <person name="Rump A."/>
            <person name="Yang H."/>
            <person name="Yu J."/>
            <person name="Wang J."/>
            <person name="Huang G."/>
            <person name="Gu J."/>
            <person name="Hood L."/>
            <person name="Rowen L."/>
            <person name="Madan A."/>
            <person name="Qin S."/>
            <person name="Davis R.W."/>
            <person name="Federspiel N.A."/>
            <person name="Abola A.P."/>
            <person name="Proctor M.J."/>
            <person name="Myers R.M."/>
            <person name="Schmutz J."/>
            <person name="Dickson M."/>
            <person name="Grimwood J."/>
            <person name="Cox D.R."/>
            <person name="Olson M.V."/>
            <person name="Kaul R."/>
            <person name="Raymond C."/>
            <person name="Shimizu N."/>
            <person name="Kawasaki K."/>
            <person name="Minoshima S."/>
            <person name="Evans G.A."/>
            <person name="Athanasiou M."/>
            <person name="Schultz R."/>
            <person name="Roe B.A."/>
            <person name="Chen F."/>
            <person name="Pan H."/>
            <person name="Ramser J."/>
            <person name="Lehrach H."/>
            <person name="Reinhardt R."/>
            <person name="McCombie W.R."/>
            <person name="de la Bastide M."/>
            <person name="Dedhia N."/>
            <person name="Blocker H."/>
            <person name="Hornischer K."/>
            <person name="Nordsiek G."/>
            <person name="Agarwala R."/>
            <person name="Aravind L."/>
            <person name="Bailey J.A."/>
            <person name="Bateman A."/>
            <person name="Batzoglou S."/>
            <person name="Birney E."/>
            <person name="Bork P."/>
            <person name="Brown D.G."/>
            <person name="Burge C.B."/>
            <person name="Cerutti L."/>
            <person name="Chen H.C."/>
            <person name="Church D."/>
            <person name="Clamp M."/>
            <person name="Copley R.R."/>
            <person name="Doerks T."/>
            <person name="Eddy S.R."/>
            <person name="Eichler E.E."/>
            <person name="Furey T.S."/>
            <person name="Galagan J."/>
            <person name="Gilbert J.G."/>
            <person name="Harmon C."/>
            <person name="Hayashizaki Y."/>
            <person name="Haussler D."/>
            <person name="Hermjakob H."/>
            <person name="Hokamp K."/>
            <person name="Jang W."/>
            <person name="Johnson L.S."/>
            <person name="Jones T.A."/>
            <person name="Kasif S."/>
            <person name="Kaspryzk A."/>
            <person name="Kennedy S."/>
            <person name="Kent W.J."/>
            <person name="Kitts P."/>
            <person name="Koonin E.V."/>
            <person name="Korf I."/>
            <person name="Kulp D."/>
            <person name="Lancet D."/>
            <person name="Lowe T.M."/>
            <person name="McLysaght A."/>
            <person name="Mikkelsen T."/>
            <person name="Moran J.V."/>
            <person name="Mulder N."/>
            <person name="Pollara V.J."/>
            <person name="Ponting C.P."/>
            <person name="Schuler G."/>
            <person name="Schultz J."/>
            <person name="Slater G."/>
            <person name="Smit A.F."/>
            <person name="Stupka E."/>
            <person name="Szustakowski J."/>
            <person name="Thierry-Mieg D."/>
            <person name="Thierry-Mieg J."/>
            <person name="Wagner L."/>
            <person name="Wallis J."/>
            <person name="Wheeler R."/>
            <person name="Williams A."/>
            <person name="Wolf Y.I."/>
            <person name="Wolfe K.H."/>
            <person name="Yang S.P."/>
            <person name="Yeh R.F."/>
            <person name="Collins F."/>
            <person name="Guyer M.S."/>
            <person name="Peterson J."/>
            <person name="Felsenfeld A."/>
            <person name="Wetterstrand K.A."/>
            <person name="Patrinos A."/>
            <person name="Morgan M.J."/>
            <person name="de Jong P."/>
            <person name="Catanese J.J."/>
            <person name="Osoegawa K."/>
            <person name="Shizuya H."/>
            <person name="Choi S."/>
            <person name="Chen Y.J."/>
        </authorList>
    </citation>
    <scope>NUCLEOTIDE SEQUENCE [LARGE SCALE GENOMIC DNA]</scope>
</reference>
<reference evidence="5" key="4">
    <citation type="journal article" date="2011" name="BMC Syst. Biol.">
        <title>Initial characterization of the human central proteome.</title>
        <authorList>
            <person name="Burkard T.R."/>
            <person name="Planyavsky M."/>
            <person name="Kaupe I."/>
            <person name="Breitwieser F.P."/>
            <person name="Burckstummer T."/>
            <person name="Bennett K.L."/>
            <person name="Superti-Furga G."/>
            <person name="Colinge J."/>
        </authorList>
    </citation>
    <scope>IDENTIFICATION BY MASS SPECTROMETRY [LARGE SCALE ANALYSIS]</scope>
</reference>
<sequence length="41" mass="4758">MWTPELAILRGFPTEAERQQWKQEGVVGSALIFKRITQCTH</sequence>
<reference evidence="1 2" key="3">
    <citation type="journal article" date="2005" name="Nature">
        <title>Generation and annotation of the DNA sequences of human chromosomes 2 and 4.</title>
        <authorList>
            <person name="Hillier L.W."/>
            <person name="Graves T.A."/>
            <person name="Fulton R.S."/>
            <person name="Fulton L.A."/>
            <person name="Pepin K.H."/>
            <person name="Minx P."/>
            <person name="Wagner-McPherson C."/>
            <person name="Layman D."/>
            <person name="Wylie K."/>
            <person name="Sekhon M."/>
            <person name="Becker M.C."/>
            <person name="Fewell G.A."/>
            <person name="Delehaunty K.D."/>
            <person name="Miner T.L."/>
            <person name="Nash W.E."/>
            <person name="Kremitzki C."/>
            <person name="Oddy L."/>
            <person name="Du H."/>
            <person name="Sun H."/>
            <person name="Bradshaw-Cordum H."/>
            <person name="Ali J."/>
            <person name="Carter J."/>
            <person name="Cordes M."/>
            <person name="Harris A."/>
            <person name="Isak A."/>
            <person name="van Brunt A."/>
            <person name="Nguyen C."/>
            <person name="Du F."/>
            <person name="Courtney L."/>
            <person name="Kalicki J."/>
            <person name="Ozersky P."/>
            <person name="Abbott S."/>
            <person name="Armstrong J."/>
            <person name="Belter E.A."/>
            <person name="Caruso L."/>
            <person name="Cedroni M."/>
            <person name="Cotton M."/>
            <person name="Davidson T."/>
            <person name="Desai A."/>
            <person name="Elliott G."/>
            <person name="Erb T."/>
            <person name="Fronick C."/>
            <person name="Gaige T."/>
            <person name="Haakenson W."/>
            <person name="Haglund K."/>
            <person name="Holmes A."/>
            <person name="Harkins R."/>
            <person name="Kim K."/>
            <person name="Kruchowski S.S."/>
            <person name="Strong C.M."/>
            <person name="Grewal N."/>
            <person name="Goyea E."/>
            <person name="Hou S."/>
            <person name="Levy A."/>
            <person name="Martinka S."/>
            <person name="Mead K."/>
            <person name="McLellan M.D."/>
            <person name="Meyer R."/>
            <person name="Randall-Maher J."/>
            <person name="Tomlinson C."/>
            <person name="Dauphin-Kohlberg S."/>
            <person name="Kozlowicz-Reilly A."/>
            <person name="Shah N."/>
            <person name="Swearengen-Shahid S."/>
            <person name="Snider J."/>
            <person name="Strong J.T."/>
            <person name="Thompson J."/>
            <person name="Yoakum M."/>
            <person name="Leonard S."/>
            <person name="Pearman C."/>
            <person name="Trani L."/>
            <person name="Radionenko M."/>
            <person name="Waligorski J.E."/>
            <person name="Wang C."/>
            <person name="Rock S.M."/>
            <person name="Tin-Wollam A.M."/>
            <person name="Maupin R."/>
            <person name="Latreille P."/>
            <person name="Wendl M.C."/>
            <person name="Yang S.P."/>
            <person name="Pohl C."/>
            <person name="Wallis J.W."/>
            <person name="Spieth J."/>
            <person name="Bieri T.A."/>
            <person name="Berkowicz N."/>
            <person name="Nelson J.O."/>
            <person name="Osborne J."/>
            <person name="Ding L."/>
            <person name="Meyer R."/>
            <person name="Sabo A."/>
            <person name="Shotland Y."/>
            <person name="Sinha P."/>
            <person name="Wohldmann P.E."/>
            <person name="Cook L.L."/>
            <person name="Hickenbotham M.T."/>
            <person name="Eldred J."/>
            <person name="Williams D."/>
            <person name="Jones T.A."/>
            <person name="She X."/>
            <person name="Ciccarelli F.D."/>
            <person name="Izaurralde E."/>
            <person name="Taylor J."/>
            <person name="Schmutz J."/>
            <person name="Myers R.M."/>
            <person name="Cox D.R."/>
            <person name="Huang X."/>
            <person name="McPherson J.D."/>
            <person name="Mardis E.R."/>
            <person name="Clifton S.W."/>
            <person name="Warren W.C."/>
            <person name="Chinwalla A.T."/>
            <person name="Eddy S.R."/>
            <person name="Marra M.A."/>
            <person name="Ovcharenko I."/>
            <person name="Furey T.S."/>
            <person name="Miller W."/>
            <person name="Eichler E.E."/>
            <person name="Bork P."/>
            <person name="Suyama M."/>
            <person name="Torrents D."/>
            <person name="Waterston R.H."/>
            <person name="Wilson R.K."/>
        </authorList>
    </citation>
    <scope>NUCLEOTIDE SEQUENCE [LARGE SCALE GENOMIC DNA]</scope>
</reference>
<evidence type="ECO:0007829" key="5">
    <source>
        <dbReference type="PubMed" id="21269460"/>
    </source>
</evidence>
<dbReference type="Bgee" id="ENSG00000018699">
    <property type="expression patterns" value="Expressed in primordial germ cell in gonad and 169 other cell types or tissues"/>
</dbReference>
<dbReference type="OrthoDB" id="1936594at2759"/>
<dbReference type="UCSC" id="uc061hyp.1">
    <property type="organism name" value="human"/>
</dbReference>
<proteinExistence type="evidence at protein level"/>
<dbReference type="AlphaFoldDB" id="F8WCH1"/>
<keyword evidence="2" id="KW-1185">Reference proteome</keyword>
<dbReference type="ExpressionAtlas" id="F8WCH1">
    <property type="expression patterns" value="baseline and differential"/>
</dbReference>
<reference evidence="1" key="5">
    <citation type="submission" date="2025-08" db="UniProtKB">
        <authorList>
            <consortium name="Ensembl"/>
        </authorList>
    </citation>
    <scope>IDENTIFICATION</scope>
</reference>
<evidence type="ECO:0007829" key="3">
    <source>
        <dbReference type="PeptideAtlas" id="F8WCH1"/>
    </source>
</evidence>
<dbReference type="Ensembl" id="ENST00000454690.1">
    <property type="protein sequence ID" value="ENSP00000392883.1"/>
    <property type="gene ID" value="ENSG00000018699.14"/>
</dbReference>
<dbReference type="Proteomes" id="UP000005640">
    <property type="component" value="Chromosome 2"/>
</dbReference>
<organism evidence="1 2">
    <name type="scientific">Homo sapiens</name>
    <name type="common">Human</name>
    <dbReference type="NCBI Taxonomy" id="9606"/>
    <lineage>
        <taxon>Eukaryota</taxon>
        <taxon>Metazoa</taxon>
        <taxon>Chordata</taxon>
        <taxon>Craniata</taxon>
        <taxon>Vertebrata</taxon>
        <taxon>Euteleostomi</taxon>
        <taxon>Mammalia</taxon>
        <taxon>Eutheria</taxon>
        <taxon>Euarchontoglires</taxon>
        <taxon>Primates</taxon>
        <taxon>Haplorrhini</taxon>
        <taxon>Catarrhini</taxon>
        <taxon>Hominidae</taxon>
        <taxon>Homo</taxon>
    </lineage>
</organism>
<dbReference type="ProteomicsDB" id="31150"/>
<evidence type="ECO:0000313" key="1">
    <source>
        <dbReference type="Ensembl" id="ENSP00000392883.1"/>
    </source>
</evidence>
<evidence type="ECO:0000313" key="2">
    <source>
        <dbReference type="Proteomes" id="UP000005640"/>
    </source>
</evidence>
<protein>
    <submittedName>
        <fullName evidence="1">Tetratricopeptide repeat domain 27</fullName>
    </submittedName>
</protein>
<reference evidence="1" key="6">
    <citation type="submission" date="2025-09" db="UniProtKB">
        <authorList>
            <consortium name="Ensembl"/>
        </authorList>
    </citation>
    <scope>IDENTIFICATION</scope>
</reference>
<dbReference type="EMBL" id="AL133246">
    <property type="status" value="NOT_ANNOTATED_CDS"/>
    <property type="molecule type" value="Genomic_DNA"/>
</dbReference>
<reference evidence="1 2" key="2">
    <citation type="journal article" date="2004" name="Nature">
        <title>Finishing the euchromatic sequence of the human genome.</title>
        <authorList>
            <consortium name="International Human Genome Sequencing Consortium"/>
        </authorList>
    </citation>
    <scope>NUCLEOTIDE SEQUENCE [LARGE SCALE GENOMIC DNA]</scope>
</reference>
<dbReference type="OpenTargets" id="ENSG00000018699"/>
<dbReference type="VEuPathDB" id="HostDB:ENSG00000018699"/>
<dbReference type="HOGENOM" id="CLU_3279263_0_0_1"/>
<name>F8WCH1_HUMAN</name>
<keyword evidence="3 4" id="KW-1267">Proteomics identification</keyword>
<gene>
    <name evidence="1" type="primary">TTC27</name>
</gene>
<dbReference type="EMBL" id="AL121656">
    <property type="status" value="NOT_ANNOTATED_CDS"/>
    <property type="molecule type" value="Genomic_DNA"/>
</dbReference>
<dbReference type="ChiTaRS" id="TTC27">
    <property type="organism name" value="human"/>
</dbReference>
<accession>F8WCH1</accession>